<accession>A0A6G1MMZ7</accession>
<protein>
    <submittedName>
        <fullName evidence="1">Uncharacterized protein</fullName>
    </submittedName>
</protein>
<comment type="caution">
    <text evidence="1">The sequence shown here is derived from an EMBL/GenBank/DDBJ whole genome shotgun (WGS) entry which is preliminary data.</text>
</comment>
<evidence type="ECO:0000313" key="1">
    <source>
        <dbReference type="EMBL" id="KAF3209496.1"/>
    </source>
</evidence>
<dbReference type="Proteomes" id="UP000614610">
    <property type="component" value="Unassembled WGS sequence"/>
</dbReference>
<evidence type="ECO:0000313" key="2">
    <source>
        <dbReference type="Proteomes" id="UP000614610"/>
    </source>
</evidence>
<gene>
    <name evidence="1" type="ORF">TWF679_007321</name>
</gene>
<dbReference type="EMBL" id="WIWT01000042">
    <property type="protein sequence ID" value="KAF3209496.1"/>
    <property type="molecule type" value="Genomic_DNA"/>
</dbReference>
<organism evidence="1 2">
    <name type="scientific">Orbilia oligospora</name>
    <name type="common">Nematode-trapping fungus</name>
    <name type="synonym">Arthrobotrys oligospora</name>
    <dbReference type="NCBI Taxonomy" id="2813651"/>
    <lineage>
        <taxon>Eukaryota</taxon>
        <taxon>Fungi</taxon>
        <taxon>Dikarya</taxon>
        <taxon>Ascomycota</taxon>
        <taxon>Pezizomycotina</taxon>
        <taxon>Orbiliomycetes</taxon>
        <taxon>Orbiliales</taxon>
        <taxon>Orbiliaceae</taxon>
        <taxon>Orbilia</taxon>
    </lineage>
</organism>
<reference evidence="1" key="1">
    <citation type="submission" date="2019-06" db="EMBL/GenBank/DDBJ databases">
        <authorList>
            <person name="Palmer J.M."/>
        </authorList>
    </citation>
    <scope>NUCLEOTIDE SEQUENCE</scope>
    <source>
        <strain evidence="1">TWF679</strain>
    </source>
</reference>
<name>A0A6G1MMZ7_ORBOL</name>
<dbReference type="AlphaFoldDB" id="A0A6G1MMZ7"/>
<sequence>MVNLALLGREVENELIGGPDVFEKMELLLLFFRKEGMFGTGGALGLVDVVDFLTDEEPKLLAREEPPATRADAEAER</sequence>
<proteinExistence type="predicted"/>